<proteinExistence type="predicted"/>
<gene>
    <name evidence="2" type="ORF">NCTC10429_06414</name>
</gene>
<organism evidence="2 3">
    <name type="scientific">Escherichia coli</name>
    <dbReference type="NCBI Taxonomy" id="562"/>
    <lineage>
        <taxon>Bacteria</taxon>
        <taxon>Pseudomonadati</taxon>
        <taxon>Pseudomonadota</taxon>
        <taxon>Gammaproteobacteria</taxon>
        <taxon>Enterobacterales</taxon>
        <taxon>Enterobacteriaceae</taxon>
        <taxon>Escherichia</taxon>
    </lineage>
</organism>
<feature type="region of interest" description="Disordered" evidence="1">
    <location>
        <begin position="1"/>
        <end position="20"/>
    </location>
</feature>
<evidence type="ECO:0000313" key="3">
    <source>
        <dbReference type="Proteomes" id="UP000254088"/>
    </source>
</evidence>
<dbReference type="Proteomes" id="UP000254088">
    <property type="component" value="Unassembled WGS sequence"/>
</dbReference>
<evidence type="ECO:0000313" key="2">
    <source>
        <dbReference type="EMBL" id="STM59756.1"/>
    </source>
</evidence>
<dbReference type="EMBL" id="UGEX01000004">
    <property type="protein sequence ID" value="STM59756.1"/>
    <property type="molecule type" value="Genomic_DNA"/>
</dbReference>
<sequence length="73" mass="8584">MQTSLMKRDEKTNRDARRHRGLRDMLQPVAVANNPNRQPFNGEALLTKVNDNWFKLAIFWQQFDFIALFFSGA</sequence>
<accession>A0A377E890</accession>
<dbReference type="AlphaFoldDB" id="A0A377E890"/>
<feature type="compositionally biased region" description="Basic and acidic residues" evidence="1">
    <location>
        <begin position="1"/>
        <end position="15"/>
    </location>
</feature>
<protein>
    <submittedName>
        <fullName evidence="2">Uncharacterized protein</fullName>
    </submittedName>
</protein>
<evidence type="ECO:0000256" key="1">
    <source>
        <dbReference type="SAM" id="MobiDB-lite"/>
    </source>
</evidence>
<reference evidence="2 3" key="1">
    <citation type="submission" date="2018-06" db="EMBL/GenBank/DDBJ databases">
        <authorList>
            <consortium name="Pathogen Informatics"/>
            <person name="Doyle S."/>
        </authorList>
    </citation>
    <scope>NUCLEOTIDE SEQUENCE [LARGE SCALE GENOMIC DNA]</scope>
    <source>
        <strain evidence="2 3">NCTC10429</strain>
    </source>
</reference>
<name>A0A377E890_ECOLX</name>